<keyword evidence="2" id="KW-1185">Reference proteome</keyword>
<accession>A0A9X3F1T2</accession>
<name>A0A9X3F1T2_9BACT</name>
<dbReference type="Proteomes" id="UP001145087">
    <property type="component" value="Unassembled WGS sequence"/>
</dbReference>
<dbReference type="EMBL" id="JAPOHD010000002">
    <property type="protein sequence ID" value="MCY1718870.1"/>
    <property type="molecule type" value="Genomic_DNA"/>
</dbReference>
<evidence type="ECO:0000313" key="2">
    <source>
        <dbReference type="Proteomes" id="UP001145087"/>
    </source>
</evidence>
<reference evidence="1" key="1">
    <citation type="submission" date="2022-11" db="EMBL/GenBank/DDBJ databases">
        <title>Marilongibacter aestuarii gen. nov., sp. nov., isolated from tidal flat sediment.</title>
        <authorList>
            <person name="Jiayan W."/>
        </authorList>
    </citation>
    <scope>NUCLEOTIDE SEQUENCE</scope>
    <source>
        <strain evidence="1">Z1-6</strain>
    </source>
</reference>
<proteinExistence type="predicted"/>
<evidence type="ECO:0000313" key="1">
    <source>
        <dbReference type="EMBL" id="MCY1718870.1"/>
    </source>
</evidence>
<protein>
    <submittedName>
        <fullName evidence="1">Uncharacterized protein</fullName>
    </submittedName>
</protein>
<dbReference type="AlphaFoldDB" id="A0A9X3F1T2"/>
<gene>
    <name evidence="1" type="ORF">OU798_00860</name>
</gene>
<dbReference type="RefSeq" id="WP_343331209.1">
    <property type="nucleotide sequence ID" value="NZ_JAPOHD010000002.1"/>
</dbReference>
<comment type="caution">
    <text evidence="1">The sequence shown here is derived from an EMBL/GenBank/DDBJ whole genome shotgun (WGS) entry which is preliminary data.</text>
</comment>
<sequence length="160" mass="17959">MEDQFSFSLTDEDKVQINQALQTLVTVLEPKLMTLTPDERKEMPKMGDKTVAFVEKAVEYGQEYPQYMPAFIDVPEAKIDFDGVKVLRGFFTQLERITNELDDSMTLAGSEAYSASLSIYKVLKNAATMGQPGAEEAVAELANRFPRGKRKVTPENNQLL</sequence>
<organism evidence="1 2">
    <name type="scientific">Draconibacterium aestuarii</name>
    <dbReference type="NCBI Taxonomy" id="2998507"/>
    <lineage>
        <taxon>Bacteria</taxon>
        <taxon>Pseudomonadati</taxon>
        <taxon>Bacteroidota</taxon>
        <taxon>Bacteroidia</taxon>
        <taxon>Marinilabiliales</taxon>
        <taxon>Prolixibacteraceae</taxon>
        <taxon>Draconibacterium</taxon>
    </lineage>
</organism>